<dbReference type="Proteomes" id="UP000435138">
    <property type="component" value="Unassembled WGS sequence"/>
</dbReference>
<keyword evidence="3" id="KW-1185">Reference proteome</keyword>
<sequence length="129" mass="13805">MTNPDIHNCPICAEPFKPDDICASDITEGTCHAACLEGSPVVDLETGEETGGTVDTYPYSDVMEPPPPETNTTGWEDEFNALSPEEQGKIRHCADTFGVPLIAAYHRAKDLDVIEASPSPQTRTLGGGE</sequence>
<name>A0A6A8AEP7_9HYPH</name>
<protein>
    <submittedName>
        <fullName evidence="2">Uncharacterized protein</fullName>
    </submittedName>
</protein>
<proteinExistence type="predicted"/>
<organism evidence="2 3">
    <name type="scientific">Endobacterium cereale</name>
    <dbReference type="NCBI Taxonomy" id="2663029"/>
    <lineage>
        <taxon>Bacteria</taxon>
        <taxon>Pseudomonadati</taxon>
        <taxon>Pseudomonadota</taxon>
        <taxon>Alphaproteobacteria</taxon>
        <taxon>Hyphomicrobiales</taxon>
        <taxon>Rhizobiaceae</taxon>
        <taxon>Endobacterium</taxon>
    </lineage>
</organism>
<gene>
    <name evidence="2" type="ORF">GAO09_19585</name>
</gene>
<evidence type="ECO:0000256" key="1">
    <source>
        <dbReference type="SAM" id="MobiDB-lite"/>
    </source>
</evidence>
<dbReference type="RefSeq" id="WP_153356273.1">
    <property type="nucleotide sequence ID" value="NZ_WIXI01000047.1"/>
</dbReference>
<comment type="caution">
    <text evidence="2">The sequence shown here is derived from an EMBL/GenBank/DDBJ whole genome shotgun (WGS) entry which is preliminary data.</text>
</comment>
<dbReference type="AlphaFoldDB" id="A0A6A8AEP7"/>
<reference evidence="2 3" key="1">
    <citation type="submission" date="2019-11" db="EMBL/GenBank/DDBJ databases">
        <title>Genome analysis of Rhizobacterium cereale a novel genus and species isolated from maize roots in North Spain.</title>
        <authorList>
            <person name="Menendez E."/>
            <person name="Flores-Felix J.D."/>
            <person name="Ramirez-Bahena M.-H."/>
            <person name="Igual J.M."/>
            <person name="Garcia-Fraile P."/>
            <person name="Peix A."/>
            <person name="Velazquez E."/>
        </authorList>
    </citation>
    <scope>NUCLEOTIDE SEQUENCE [LARGE SCALE GENOMIC DNA]</scope>
    <source>
        <strain evidence="2 3">RZME27</strain>
    </source>
</reference>
<dbReference type="EMBL" id="WIXI01000047">
    <property type="protein sequence ID" value="MQY48240.1"/>
    <property type="molecule type" value="Genomic_DNA"/>
</dbReference>
<accession>A0A6A8AEP7</accession>
<evidence type="ECO:0000313" key="3">
    <source>
        <dbReference type="Proteomes" id="UP000435138"/>
    </source>
</evidence>
<evidence type="ECO:0000313" key="2">
    <source>
        <dbReference type="EMBL" id="MQY48240.1"/>
    </source>
</evidence>
<feature type="region of interest" description="Disordered" evidence="1">
    <location>
        <begin position="43"/>
        <end position="73"/>
    </location>
</feature>